<dbReference type="HOGENOM" id="CLU_598510_0_0_1"/>
<comment type="caution">
    <text evidence="2">The sequence shown here is derived from an EMBL/GenBank/DDBJ whole genome shotgun (WGS) entry which is preliminary data.</text>
</comment>
<organism evidence="2 3">
    <name type="scientific">Scheffersomyces stipitis (strain ATCC 58785 / CBS 6054 / NBRC 10063 / NRRL Y-11545)</name>
    <name type="common">Yeast</name>
    <name type="synonym">Pichia stipitis</name>
    <dbReference type="NCBI Taxonomy" id="322104"/>
    <lineage>
        <taxon>Eukaryota</taxon>
        <taxon>Fungi</taxon>
        <taxon>Dikarya</taxon>
        <taxon>Ascomycota</taxon>
        <taxon>Saccharomycotina</taxon>
        <taxon>Pichiomycetes</taxon>
        <taxon>Debaryomycetaceae</taxon>
        <taxon>Scheffersomyces</taxon>
    </lineage>
</organism>
<evidence type="ECO:0000313" key="3">
    <source>
        <dbReference type="Proteomes" id="UP000002258"/>
    </source>
</evidence>
<dbReference type="InterPro" id="IPR001810">
    <property type="entry name" value="F-box_dom"/>
</dbReference>
<dbReference type="OMA" id="ICANDAN"/>
<dbReference type="eggNOG" id="ENOG502SDX4">
    <property type="taxonomic scope" value="Eukaryota"/>
</dbReference>
<dbReference type="SUPFAM" id="SSF52047">
    <property type="entry name" value="RNI-like"/>
    <property type="match status" value="1"/>
</dbReference>
<accession>A3GHG2</accession>
<gene>
    <name evidence="2" type="ORF">PICST_28972</name>
</gene>
<keyword evidence="3" id="KW-1185">Reference proteome</keyword>
<sequence length="542" mass="62585">MSFEELPAEILSQIAFQLPQQDALHWGYTCKQVYSIVQPILYHCIEVNSQNKTFSAGSASEGLSSVTIPNYFNDETSFCMRSVKVSTLFSLKRFFSTLQDNPQLLKHIRYLSFHKRVPDMPDIELQFNLSSLLKGMTNIKVFQWYNHSYNLPMELISGATAMSCLAEASGNFSMANSPGYFWPNLRTLNISNYSDPNFLKQLNLGDFPNLTELVISRGPTSSNIFNRYEDEKVPEYVCVDNSGSQCVANLFQNFNSPRKLQLRSLTLKDTTLTFEDAKILAHHIEMAALQELSIINCFELLYEQNDFQNIRRRRFRVQSFLQALAPRISRLKTLNIYLTNELNYNNKTLGFLSKLHQLQSLNLIMNFNKFEDLKTNIQGVFQSLCNGHLNRSLKFLNFDYNVVNSGSTPIVGHYNTEKDMGSSYTPDVLQVLDNFVNLQHLRLPISECYLAKFYAIARNIHRLETLRLDFSKSIKKPEKAFSSLIHEDYFTMMKVPSFEANYNLVSMFARDLKKEIDNLKTVIFQYDRDDKASNRNITCSYN</sequence>
<dbReference type="EMBL" id="AAVQ01000002">
    <property type="protein sequence ID" value="EAZ62810.2"/>
    <property type="molecule type" value="Genomic_DNA"/>
</dbReference>
<proteinExistence type="predicted"/>
<reference evidence="2 3" key="1">
    <citation type="journal article" date="2007" name="Nat. Biotechnol.">
        <title>Genome sequence of the lignocellulose-bioconverting and xylose-fermenting yeast Pichia stipitis.</title>
        <authorList>
            <person name="Jeffries T.W."/>
            <person name="Grigoriev I.V."/>
            <person name="Grimwood J."/>
            <person name="Laplaza J.M."/>
            <person name="Aerts A."/>
            <person name="Salamov A."/>
            <person name="Schmutz J."/>
            <person name="Lindquist E."/>
            <person name="Dehal P."/>
            <person name="Shapiro H."/>
            <person name="Jin Y.S."/>
            <person name="Passoth V."/>
            <person name="Richardson P.M."/>
        </authorList>
    </citation>
    <scope>NUCLEOTIDE SEQUENCE [LARGE SCALE GENOMIC DNA]</scope>
    <source>
        <strain evidence="3">ATCC 58785 / CBS 6054 / NBRC 10063 / NRRL Y-11545</strain>
    </source>
</reference>
<dbReference type="Gene3D" id="3.80.10.10">
    <property type="entry name" value="Ribonuclease Inhibitor"/>
    <property type="match status" value="1"/>
</dbReference>
<protein>
    <recommendedName>
        <fullName evidence="1">F-box domain-containing protein</fullName>
    </recommendedName>
</protein>
<dbReference type="Proteomes" id="UP000002258">
    <property type="component" value="Chromosome 1"/>
</dbReference>
<evidence type="ECO:0000313" key="2">
    <source>
        <dbReference type="EMBL" id="EAZ62810.2"/>
    </source>
</evidence>
<dbReference type="GeneID" id="4851711"/>
<dbReference type="InterPro" id="IPR032675">
    <property type="entry name" value="LRR_dom_sf"/>
</dbReference>
<dbReference type="InParanoid" id="A3GHG2"/>
<dbReference type="RefSeq" id="XP_001386833.2">
    <property type="nucleotide sequence ID" value="XM_001386796.1"/>
</dbReference>
<evidence type="ECO:0000259" key="1">
    <source>
        <dbReference type="PROSITE" id="PS50181"/>
    </source>
</evidence>
<dbReference type="AlphaFoldDB" id="A3GHG2"/>
<name>A3GHG2_PICST</name>
<dbReference type="KEGG" id="pic:PICST_28972"/>
<dbReference type="PROSITE" id="PS50181">
    <property type="entry name" value="FBOX"/>
    <property type="match status" value="1"/>
</dbReference>
<dbReference type="OrthoDB" id="3162794at2759"/>
<feature type="domain" description="F-box" evidence="1">
    <location>
        <begin position="1"/>
        <end position="45"/>
    </location>
</feature>